<name>A0ABD1QX99_9LAMI</name>
<protein>
    <submittedName>
        <fullName evidence="2">Uncharacterized protein</fullName>
    </submittedName>
</protein>
<comment type="caution">
    <text evidence="2">The sequence shown here is derived from an EMBL/GenBank/DDBJ whole genome shotgun (WGS) entry which is preliminary data.</text>
</comment>
<keyword evidence="3" id="KW-1185">Reference proteome</keyword>
<proteinExistence type="predicted"/>
<dbReference type="EMBL" id="JBFOLK010000010">
    <property type="protein sequence ID" value="KAL2480143.1"/>
    <property type="molecule type" value="Genomic_DNA"/>
</dbReference>
<feature type="region of interest" description="Disordered" evidence="1">
    <location>
        <begin position="15"/>
        <end position="36"/>
    </location>
</feature>
<dbReference type="AlphaFoldDB" id="A0ABD1QX99"/>
<accession>A0ABD1QX99</accession>
<reference evidence="3" key="1">
    <citation type="submission" date="2024-07" db="EMBL/GenBank/DDBJ databases">
        <title>Two chromosome-level genome assemblies of Korean endemic species Abeliophyllum distichum and Forsythia ovata (Oleaceae).</title>
        <authorList>
            <person name="Jang H."/>
        </authorList>
    </citation>
    <scope>NUCLEOTIDE SEQUENCE [LARGE SCALE GENOMIC DNA]</scope>
</reference>
<organism evidence="2 3">
    <name type="scientific">Abeliophyllum distichum</name>
    <dbReference type="NCBI Taxonomy" id="126358"/>
    <lineage>
        <taxon>Eukaryota</taxon>
        <taxon>Viridiplantae</taxon>
        <taxon>Streptophyta</taxon>
        <taxon>Embryophyta</taxon>
        <taxon>Tracheophyta</taxon>
        <taxon>Spermatophyta</taxon>
        <taxon>Magnoliopsida</taxon>
        <taxon>eudicotyledons</taxon>
        <taxon>Gunneridae</taxon>
        <taxon>Pentapetalae</taxon>
        <taxon>asterids</taxon>
        <taxon>lamiids</taxon>
        <taxon>Lamiales</taxon>
        <taxon>Oleaceae</taxon>
        <taxon>Forsythieae</taxon>
        <taxon>Abeliophyllum</taxon>
    </lineage>
</organism>
<evidence type="ECO:0000313" key="3">
    <source>
        <dbReference type="Proteomes" id="UP001604336"/>
    </source>
</evidence>
<evidence type="ECO:0000256" key="1">
    <source>
        <dbReference type="SAM" id="MobiDB-lite"/>
    </source>
</evidence>
<evidence type="ECO:0000313" key="2">
    <source>
        <dbReference type="EMBL" id="KAL2480143.1"/>
    </source>
</evidence>
<gene>
    <name evidence="2" type="ORF">Adt_33109</name>
</gene>
<sequence length="175" mass="20991">MKQLEKYLRKTLPGSCPYQEKEKKNIEPVNNENSSKEDDLAYSDLLKLNVKYISKSYEWSNAIRNEKGYSIDKIKERKSISKQETKHLRKKFFRWHRMGIHQYTRKIKRVRQQRMFEFSTQPWKKNTEDETKRCNMIKDLRDHIVYGSIIASSQNLASVSAIFWKSCFLLEMGKV</sequence>
<dbReference type="Proteomes" id="UP001604336">
    <property type="component" value="Unassembled WGS sequence"/>
</dbReference>